<evidence type="ECO:0000256" key="3">
    <source>
        <dbReference type="ARBA" id="ARBA00022452"/>
    </source>
</evidence>
<evidence type="ECO:0000256" key="9">
    <source>
        <dbReference type="ARBA" id="ARBA00023136"/>
    </source>
</evidence>
<evidence type="ECO:0000256" key="5">
    <source>
        <dbReference type="ARBA" id="ARBA00022692"/>
    </source>
</evidence>
<evidence type="ECO:0000256" key="7">
    <source>
        <dbReference type="ARBA" id="ARBA00023065"/>
    </source>
</evidence>
<dbReference type="RefSeq" id="WP_240574938.1">
    <property type="nucleotide sequence ID" value="NZ_CP136709.1"/>
</dbReference>
<dbReference type="Pfam" id="PF13715">
    <property type="entry name" value="CarbopepD_reg_2"/>
    <property type="match status" value="1"/>
</dbReference>
<keyword evidence="9 11" id="KW-0472">Membrane</keyword>
<keyword evidence="4" id="KW-0410">Iron transport</keyword>
<keyword evidence="13" id="KW-0732">Signal</keyword>
<evidence type="ECO:0000313" key="16">
    <source>
        <dbReference type="EMBL" id="MCH4553765.1"/>
    </source>
</evidence>
<evidence type="ECO:0000259" key="14">
    <source>
        <dbReference type="Pfam" id="PF00593"/>
    </source>
</evidence>
<comment type="caution">
    <text evidence="16">The sequence shown here is derived from an EMBL/GenBank/DDBJ whole genome shotgun (WGS) entry which is preliminary data.</text>
</comment>
<keyword evidence="3 11" id="KW-1134">Transmembrane beta strand</keyword>
<dbReference type="PROSITE" id="PS52016">
    <property type="entry name" value="TONB_DEPENDENT_REC_3"/>
    <property type="match status" value="1"/>
</dbReference>
<dbReference type="SUPFAM" id="SSF49464">
    <property type="entry name" value="Carboxypeptidase regulatory domain-like"/>
    <property type="match status" value="1"/>
</dbReference>
<evidence type="ECO:0000256" key="8">
    <source>
        <dbReference type="ARBA" id="ARBA00023077"/>
    </source>
</evidence>
<dbReference type="InterPro" id="IPR000531">
    <property type="entry name" value="Beta-barrel_TonB"/>
</dbReference>
<dbReference type="InterPro" id="IPR037066">
    <property type="entry name" value="Plug_dom_sf"/>
</dbReference>
<evidence type="ECO:0000256" key="4">
    <source>
        <dbReference type="ARBA" id="ARBA00022496"/>
    </source>
</evidence>
<dbReference type="EMBL" id="JAKVQD010000006">
    <property type="protein sequence ID" value="MCH4553765.1"/>
    <property type="molecule type" value="Genomic_DNA"/>
</dbReference>
<keyword evidence="16" id="KW-0675">Receptor</keyword>
<reference evidence="16" key="1">
    <citation type="submission" date="2022-02" db="EMBL/GenBank/DDBJ databases">
        <title>Aestuariibaculum sp., a marine bacterium isolated from sediment in Guangxi.</title>
        <authorList>
            <person name="Ying J."/>
        </authorList>
    </citation>
    <scope>NUCLEOTIDE SEQUENCE</scope>
    <source>
        <strain evidence="16">L182</strain>
    </source>
</reference>
<keyword evidence="5 11" id="KW-0812">Transmembrane</keyword>
<accession>A0ABS9RLF1</accession>
<dbReference type="Proteomes" id="UP001156141">
    <property type="component" value="Unassembled WGS sequence"/>
</dbReference>
<feature type="domain" description="TonB-dependent receptor plug" evidence="15">
    <location>
        <begin position="116"/>
        <end position="217"/>
    </location>
</feature>
<evidence type="ECO:0000313" key="17">
    <source>
        <dbReference type="Proteomes" id="UP001156141"/>
    </source>
</evidence>
<evidence type="ECO:0000256" key="12">
    <source>
        <dbReference type="RuleBase" id="RU003357"/>
    </source>
</evidence>
<feature type="chain" id="PRO_5047292680" evidence="13">
    <location>
        <begin position="23"/>
        <end position="761"/>
    </location>
</feature>
<keyword evidence="7" id="KW-0406">Ion transport</keyword>
<dbReference type="Gene3D" id="2.40.170.20">
    <property type="entry name" value="TonB-dependent receptor, beta-barrel domain"/>
    <property type="match status" value="1"/>
</dbReference>
<evidence type="ECO:0000256" key="11">
    <source>
        <dbReference type="PROSITE-ProRule" id="PRU01360"/>
    </source>
</evidence>
<evidence type="ECO:0000256" key="6">
    <source>
        <dbReference type="ARBA" id="ARBA00023004"/>
    </source>
</evidence>
<feature type="domain" description="TonB-dependent receptor-like beta-barrel" evidence="14">
    <location>
        <begin position="289"/>
        <end position="718"/>
    </location>
</feature>
<comment type="subcellular location">
    <subcellularLocation>
        <location evidence="1 11">Cell outer membrane</location>
        <topology evidence="1 11">Multi-pass membrane protein</topology>
    </subcellularLocation>
</comment>
<evidence type="ECO:0000256" key="13">
    <source>
        <dbReference type="SAM" id="SignalP"/>
    </source>
</evidence>
<keyword evidence="10 11" id="KW-0998">Cell outer membrane</keyword>
<keyword evidence="6" id="KW-0408">Iron</keyword>
<keyword evidence="2 11" id="KW-0813">Transport</keyword>
<evidence type="ECO:0000256" key="2">
    <source>
        <dbReference type="ARBA" id="ARBA00022448"/>
    </source>
</evidence>
<dbReference type="SUPFAM" id="SSF56935">
    <property type="entry name" value="Porins"/>
    <property type="match status" value="1"/>
</dbReference>
<sequence length="761" mass="86402">MKFTKIICLLFFLIFFSLTVFSQSKISGKVIDQDTNTPLSHVSIILKNTNDTIYSNNLGHFEIYNLGTYTFHKLGYKDKIENILENHPIIQLQINPNELHEVMISSNQIAKTQNTSYTSSQIITTQSIEQNNTIDLAPVLNQVSGVFMQNGALNTNRITIRGIGSRNLYGTSKIRAYFKDIPLTTGNGETTIEDFELSSLARIEIIKGSRSSIYGAGLGGFIKLIPKTAGFNQTNIQNTTTIGSFGLFKDVIELSSSTKKTNINTVFSHTRNDGYRNNSSYNRKTITLNANHYFNERDEISFLGSFVDFKGYIPSSVDEQTYLNTPESAAFTWEQSKGYEDTRRSLLGLSWHHQYSNTISQKTSVFSSFKNAYEPRPFNILSENLSALGFRSRILKESTEFKWTFGIEFFNDFYNWKTFENLYQDTTSGTGSVQGNLLSNFKEKRYYVNAFFETDYSISNKTGVSLGLNFNKTNYKLKDYYNNDSNPDQSGSYTFKSVLSPTLGLTHSISKNSSLYSNISHGFSPPTTTETLLPDGLINTNIKPETGWNFEIGSRSIFFNNRLQCNLSVYRLNVSNLLVAKRTGNDEYIGLNAGKTRHDGFELDSRFQWFKLKNYKLNTIFSYTLNRYKFKDFIDGDNDYSGNDLTGVPGHIFNLGLDFNTPFGIYGNLHFQNVGSIPITDDNTLYTDSYNLTNFKMGWLKNLNKTLNINVFLGINNIFDKAYASQILINAMGFNGSQPRYYYPGNPINYYTGFNITCNIN</sequence>
<evidence type="ECO:0000256" key="10">
    <source>
        <dbReference type="ARBA" id="ARBA00023237"/>
    </source>
</evidence>
<name>A0ABS9RLF1_9FLAO</name>
<evidence type="ECO:0000256" key="1">
    <source>
        <dbReference type="ARBA" id="ARBA00004571"/>
    </source>
</evidence>
<proteinExistence type="inferred from homology"/>
<dbReference type="InterPro" id="IPR036942">
    <property type="entry name" value="Beta-barrel_TonB_sf"/>
</dbReference>
<organism evidence="16 17">
    <name type="scientific">Aestuariibaculum lutulentum</name>
    <dbReference type="NCBI Taxonomy" id="2920935"/>
    <lineage>
        <taxon>Bacteria</taxon>
        <taxon>Pseudomonadati</taxon>
        <taxon>Bacteroidota</taxon>
        <taxon>Flavobacteriia</taxon>
        <taxon>Flavobacteriales</taxon>
        <taxon>Flavobacteriaceae</taxon>
    </lineage>
</organism>
<dbReference type="InterPro" id="IPR012910">
    <property type="entry name" value="Plug_dom"/>
</dbReference>
<keyword evidence="8 12" id="KW-0798">TonB box</keyword>
<dbReference type="InterPro" id="IPR008969">
    <property type="entry name" value="CarboxyPept-like_regulatory"/>
</dbReference>
<protein>
    <submittedName>
        <fullName evidence="16">TonB-dependent receptor</fullName>
    </submittedName>
</protein>
<comment type="similarity">
    <text evidence="11 12">Belongs to the TonB-dependent receptor family.</text>
</comment>
<dbReference type="Pfam" id="PF07715">
    <property type="entry name" value="Plug"/>
    <property type="match status" value="1"/>
</dbReference>
<dbReference type="PANTHER" id="PTHR32552:SF81">
    <property type="entry name" value="TONB-DEPENDENT OUTER MEMBRANE RECEPTOR"/>
    <property type="match status" value="1"/>
</dbReference>
<dbReference type="Pfam" id="PF00593">
    <property type="entry name" value="TonB_dep_Rec_b-barrel"/>
    <property type="match status" value="1"/>
</dbReference>
<dbReference type="Gene3D" id="2.170.130.10">
    <property type="entry name" value="TonB-dependent receptor, plug domain"/>
    <property type="match status" value="1"/>
</dbReference>
<dbReference type="InterPro" id="IPR039426">
    <property type="entry name" value="TonB-dep_rcpt-like"/>
</dbReference>
<feature type="signal peptide" evidence="13">
    <location>
        <begin position="1"/>
        <end position="22"/>
    </location>
</feature>
<evidence type="ECO:0000259" key="15">
    <source>
        <dbReference type="Pfam" id="PF07715"/>
    </source>
</evidence>
<dbReference type="PANTHER" id="PTHR32552">
    <property type="entry name" value="FERRICHROME IRON RECEPTOR-RELATED"/>
    <property type="match status" value="1"/>
</dbReference>
<gene>
    <name evidence="16" type="ORF">MKW35_14150</name>
</gene>
<keyword evidence="17" id="KW-1185">Reference proteome</keyword>